<evidence type="ECO:0000313" key="7">
    <source>
        <dbReference type="EMBL" id="PWW77137.1"/>
    </source>
</evidence>
<accession>A0A317SU41</accession>
<evidence type="ECO:0000256" key="1">
    <source>
        <dbReference type="ARBA" id="ARBA00004141"/>
    </source>
</evidence>
<evidence type="ECO:0000256" key="6">
    <source>
        <dbReference type="SAM" id="Phobius"/>
    </source>
</evidence>
<sequence length="747" mass="80463">MSSTIASATASALVSATSKAAGGGHGLGGAEGRPPVYKAIGVALAVSSGVFIGVSFVLKKKGLLAANLKDGKEAGEGYGYLKNAWWWSGMILMILGEVCNFCAYAFVEAILVTPLGALSVVITAILSSIFLDERLSFVGKIGCFMCIVGSIVIVINAPEQSSVNSIQDMKHFIISPGFLSYAGIVILGCIGVVVWVAPKYGNKSMMVYISICSLIGGLSVVATQGLGAAVVKQASGTPQFNQWFLYVLLVFVVVTLLVEIVYLNKALNIFNAALVTPTYYVCFTSSTIVTSAILFRGFKGTPSSIATVVMGFLQICSGVVLLQLSKSAKDVPDTEIFRGDLDQVRTVAEQSEPESEPKADAIRGTAAIIRRISIARQKAEVEEARRIREEKIDEMLNGPNQNVEWDGVRRRVTFSAHGAPRRRNTMSDSHPPLGMSRMPDLEEGVESSVPATTMDSGRRRSMSVDEAMRMQVYGIQPDEPGQHPTGIVERVKSLFIPRQRSSPSLRSEAGIATPHRDLRDSSGPLSTRSYTSSEDRPPLPMVDMSTPPGTPHLAVTPPVHEYSTNTRDFATGQSSPSHRRTTSRGSEYTALPLQSSSATQPPVPSTPELLRPSSGSSGARRQFSFQNMFGRHGHTRSRSNSSTAHIEEPVTSSAPHSHIQLPRLGLGSRGNSAPGAVKTEEEMLGLVKGDSRSNVLPSCDSDEEKEKAPVASVRYVESDSEEEEEREREREKIQLKEWEAKGGPGRS</sequence>
<evidence type="ECO:0000256" key="2">
    <source>
        <dbReference type="ARBA" id="ARBA00022692"/>
    </source>
</evidence>
<feature type="transmembrane region" description="Helical" evidence="6">
    <location>
        <begin position="205"/>
        <end position="231"/>
    </location>
</feature>
<dbReference type="Gene3D" id="1.10.3730.20">
    <property type="match status" value="1"/>
</dbReference>
<organism evidence="7 8">
    <name type="scientific">Tuber magnatum</name>
    <name type="common">white Piedmont truffle</name>
    <dbReference type="NCBI Taxonomy" id="42249"/>
    <lineage>
        <taxon>Eukaryota</taxon>
        <taxon>Fungi</taxon>
        <taxon>Dikarya</taxon>
        <taxon>Ascomycota</taxon>
        <taxon>Pezizomycotina</taxon>
        <taxon>Pezizomycetes</taxon>
        <taxon>Pezizales</taxon>
        <taxon>Tuberaceae</taxon>
        <taxon>Tuber</taxon>
    </lineage>
</organism>
<dbReference type="GO" id="GO:0016020">
    <property type="term" value="C:membrane"/>
    <property type="evidence" value="ECO:0007669"/>
    <property type="project" value="UniProtKB-SubCell"/>
</dbReference>
<dbReference type="SUPFAM" id="SSF103481">
    <property type="entry name" value="Multidrug resistance efflux transporter EmrE"/>
    <property type="match status" value="1"/>
</dbReference>
<feature type="transmembrane region" description="Helical" evidence="6">
    <location>
        <begin position="243"/>
        <end position="262"/>
    </location>
</feature>
<dbReference type="GO" id="GO:0015095">
    <property type="term" value="F:magnesium ion transmembrane transporter activity"/>
    <property type="evidence" value="ECO:0007669"/>
    <property type="project" value="InterPro"/>
</dbReference>
<feature type="compositionally biased region" description="Basic and acidic residues" evidence="5">
    <location>
        <begin position="727"/>
        <end position="740"/>
    </location>
</feature>
<reference evidence="7 8" key="1">
    <citation type="submission" date="2018-03" db="EMBL/GenBank/DDBJ databases">
        <title>Genomes of Pezizomycetes fungi and the evolution of truffles.</title>
        <authorList>
            <person name="Murat C."/>
            <person name="Payen T."/>
            <person name="Noel B."/>
            <person name="Kuo A."/>
            <person name="Martin F.M."/>
        </authorList>
    </citation>
    <scope>NUCLEOTIDE SEQUENCE [LARGE SCALE GENOMIC DNA]</scope>
    <source>
        <strain evidence="7">091103-1</strain>
    </source>
</reference>
<name>A0A317SU41_9PEZI</name>
<evidence type="ECO:0000256" key="4">
    <source>
        <dbReference type="ARBA" id="ARBA00023136"/>
    </source>
</evidence>
<dbReference type="Pfam" id="PF05653">
    <property type="entry name" value="Mg_trans_NIPA"/>
    <property type="match status" value="1"/>
</dbReference>
<dbReference type="STRING" id="42249.A0A317SU41"/>
<feature type="compositionally biased region" description="Polar residues" evidence="5">
    <location>
        <begin position="562"/>
        <end position="576"/>
    </location>
</feature>
<feature type="transmembrane region" description="Helical" evidence="6">
    <location>
        <begin position="84"/>
        <end position="106"/>
    </location>
</feature>
<dbReference type="AlphaFoldDB" id="A0A317SU41"/>
<evidence type="ECO:0000256" key="5">
    <source>
        <dbReference type="SAM" id="MobiDB-lite"/>
    </source>
</evidence>
<feature type="compositionally biased region" description="Polar residues" evidence="5">
    <location>
        <begin position="613"/>
        <end position="627"/>
    </location>
</feature>
<feature type="transmembrane region" description="Helical" evidence="6">
    <location>
        <begin position="36"/>
        <end position="58"/>
    </location>
</feature>
<keyword evidence="8" id="KW-1185">Reference proteome</keyword>
<feature type="transmembrane region" description="Helical" evidence="6">
    <location>
        <begin position="178"/>
        <end position="198"/>
    </location>
</feature>
<gene>
    <name evidence="7" type="ORF">C7212DRAFT_357016</name>
</gene>
<keyword evidence="4 6" id="KW-0472">Membrane</keyword>
<feature type="compositionally biased region" description="Polar residues" evidence="5">
    <location>
        <begin position="638"/>
        <end position="655"/>
    </location>
</feature>
<comment type="caution">
    <text evidence="7">The sequence shown here is derived from an EMBL/GenBank/DDBJ whole genome shotgun (WGS) entry which is preliminary data.</text>
</comment>
<dbReference type="InterPro" id="IPR008521">
    <property type="entry name" value="Mg_trans_NIPA"/>
</dbReference>
<keyword evidence="3 6" id="KW-1133">Transmembrane helix</keyword>
<protein>
    <submittedName>
        <fullName evidence="7">DUF803-domain-containing protein</fullName>
    </submittedName>
</protein>
<feature type="compositionally biased region" description="Polar residues" evidence="5">
    <location>
        <begin position="523"/>
        <end position="532"/>
    </location>
</feature>
<feature type="region of interest" description="Disordered" evidence="5">
    <location>
        <begin position="498"/>
        <end position="747"/>
    </location>
</feature>
<feature type="region of interest" description="Disordered" evidence="5">
    <location>
        <begin position="439"/>
        <end position="461"/>
    </location>
</feature>
<feature type="transmembrane region" description="Helical" evidence="6">
    <location>
        <begin position="112"/>
        <end position="131"/>
    </location>
</feature>
<dbReference type="OrthoDB" id="6428174at2759"/>
<keyword evidence="2 6" id="KW-0812">Transmembrane</keyword>
<dbReference type="EMBL" id="PYWC01000026">
    <property type="protein sequence ID" value="PWW77137.1"/>
    <property type="molecule type" value="Genomic_DNA"/>
</dbReference>
<evidence type="ECO:0000256" key="3">
    <source>
        <dbReference type="ARBA" id="ARBA00022989"/>
    </source>
</evidence>
<feature type="transmembrane region" description="Helical" evidence="6">
    <location>
        <begin position="138"/>
        <end position="158"/>
    </location>
</feature>
<proteinExistence type="predicted"/>
<feature type="transmembrane region" description="Helical" evidence="6">
    <location>
        <begin position="274"/>
        <end position="298"/>
    </location>
</feature>
<dbReference type="PANTHER" id="PTHR12570:SF92">
    <property type="entry name" value="SPICHTHYIN, ISOFORM B"/>
    <property type="match status" value="1"/>
</dbReference>
<evidence type="ECO:0000313" key="8">
    <source>
        <dbReference type="Proteomes" id="UP000246991"/>
    </source>
</evidence>
<dbReference type="Proteomes" id="UP000246991">
    <property type="component" value="Unassembled WGS sequence"/>
</dbReference>
<comment type="subcellular location">
    <subcellularLocation>
        <location evidence="1">Membrane</location>
        <topology evidence="1">Multi-pass membrane protein</topology>
    </subcellularLocation>
</comment>
<dbReference type="PANTHER" id="PTHR12570">
    <property type="match status" value="1"/>
</dbReference>
<dbReference type="InterPro" id="IPR037185">
    <property type="entry name" value="EmrE-like"/>
</dbReference>